<dbReference type="InterPro" id="IPR029044">
    <property type="entry name" value="Nucleotide-diphossugar_trans"/>
</dbReference>
<dbReference type="GO" id="GO:0000030">
    <property type="term" value="F:mannosyltransferase activity"/>
    <property type="evidence" value="ECO:0007669"/>
    <property type="project" value="TreeGrafter"/>
</dbReference>
<keyword evidence="4" id="KW-0472">Membrane</keyword>
<dbReference type="AlphaFoldDB" id="A0AAV0BHS3"/>
<keyword evidence="6" id="KW-1185">Reference proteome</keyword>
<dbReference type="GO" id="GO:0051999">
    <property type="term" value="P:mannosyl-inositol phosphorylceramide biosynthetic process"/>
    <property type="evidence" value="ECO:0007669"/>
    <property type="project" value="TreeGrafter"/>
</dbReference>
<dbReference type="FunFam" id="3.90.550.20:FF:000005">
    <property type="entry name" value="Unplaced genomic scaffold supercont1.17, whole genome shotgun sequence"/>
    <property type="match status" value="1"/>
</dbReference>
<feature type="compositionally biased region" description="Low complexity" evidence="3">
    <location>
        <begin position="14"/>
        <end position="30"/>
    </location>
</feature>
<feature type="region of interest" description="Disordered" evidence="3">
    <location>
        <begin position="1"/>
        <end position="30"/>
    </location>
</feature>
<feature type="transmembrane region" description="Helical" evidence="4">
    <location>
        <begin position="61"/>
        <end position="80"/>
    </location>
</feature>
<feature type="transmembrane region" description="Helical" evidence="4">
    <location>
        <begin position="249"/>
        <end position="270"/>
    </location>
</feature>
<feature type="transmembrane region" description="Helical" evidence="4">
    <location>
        <begin position="325"/>
        <end position="347"/>
    </location>
</feature>
<keyword evidence="2 5" id="KW-0808">Transferase</keyword>
<dbReference type="Proteomes" id="UP001153365">
    <property type="component" value="Unassembled WGS sequence"/>
</dbReference>
<comment type="similarity">
    <text evidence="1">Belongs to the glycosyltransferase 32 family.</text>
</comment>
<protein>
    <submittedName>
        <fullName evidence="5">Nucleotide-diphospho-sugar transferase</fullName>
    </submittedName>
</protein>
<name>A0AAV0BHS3_PHAPC</name>
<dbReference type="InterPro" id="IPR051706">
    <property type="entry name" value="Glycosyltransferase_domain"/>
</dbReference>
<dbReference type="InterPro" id="IPR007577">
    <property type="entry name" value="GlycoTrfase_DXD_sugar-bd_CS"/>
</dbReference>
<evidence type="ECO:0000256" key="3">
    <source>
        <dbReference type="SAM" id="MobiDB-lite"/>
    </source>
</evidence>
<evidence type="ECO:0000256" key="2">
    <source>
        <dbReference type="ARBA" id="ARBA00022679"/>
    </source>
</evidence>
<gene>
    <name evidence="5" type="ORF">PPACK8108_LOCUS20040</name>
</gene>
<organism evidence="5 6">
    <name type="scientific">Phakopsora pachyrhizi</name>
    <name type="common">Asian soybean rust disease fungus</name>
    <dbReference type="NCBI Taxonomy" id="170000"/>
    <lineage>
        <taxon>Eukaryota</taxon>
        <taxon>Fungi</taxon>
        <taxon>Dikarya</taxon>
        <taxon>Basidiomycota</taxon>
        <taxon>Pucciniomycotina</taxon>
        <taxon>Pucciniomycetes</taxon>
        <taxon>Pucciniales</taxon>
        <taxon>Phakopsoraceae</taxon>
        <taxon>Phakopsora</taxon>
    </lineage>
</organism>
<accession>A0AAV0BHS3</accession>
<keyword evidence="4" id="KW-0812">Transmembrane</keyword>
<dbReference type="PANTHER" id="PTHR32385">
    <property type="entry name" value="MANNOSYL PHOSPHORYLINOSITOL CERAMIDE SYNTHASE"/>
    <property type="match status" value="1"/>
</dbReference>
<evidence type="ECO:0000313" key="6">
    <source>
        <dbReference type="Proteomes" id="UP001153365"/>
    </source>
</evidence>
<dbReference type="SUPFAM" id="SSF53448">
    <property type="entry name" value="Nucleotide-diphospho-sugar transferases"/>
    <property type="match status" value="1"/>
</dbReference>
<dbReference type="PANTHER" id="PTHR32385:SF15">
    <property type="entry name" value="INOSITOL PHOSPHOCERAMIDE MANNOSYLTRANSFERASE 1"/>
    <property type="match status" value="1"/>
</dbReference>
<dbReference type="GO" id="GO:0016020">
    <property type="term" value="C:membrane"/>
    <property type="evidence" value="ECO:0007669"/>
    <property type="project" value="GOC"/>
</dbReference>
<dbReference type="Gene3D" id="3.90.550.20">
    <property type="match status" value="1"/>
</dbReference>
<comment type="caution">
    <text evidence="5">The sequence shown here is derived from an EMBL/GenBank/DDBJ whole genome shotgun (WGS) entry which is preliminary data.</text>
</comment>
<sequence>MYSSLPLDSKDEPSSPSEISSNANTSSESISLPSTPFLFRQPIAQSSTATSAEQQSRRRSWLDYALIILLLVVLGTVTVLSTARSYFGIYPNDVILSSELSVSDVPSRIPKIIHQTWKSSQIPKKWVAVRESCAALHEDWDYKLWTDESGRELIAQEYPWFLDTYDGYPFPIQRADAVRYFILHHYGGVYMDLDIGCLRPMDSLLRFDMVLPQTVPVGISNDLMFSAKRHPFLEFVIHRLANFDHNYHFNYATVMFSTGPMALSALLSQFRNSLPLGPSPLTSFGPVRILPPKMYGKNLPSPQPHPGPFFTHYYGSSWHTDGAGLVLWLGKFGIFFLYGAAAIVLACGARAIMSKLFGCGSSGEQNQHISRSWSQGFASKNRSSGGALWKRRIRRARKAEGKLTDAILLPAHWLERAALSSTSKKFPMKRSHSAKSHEGCKSCKPEANSPYFLDTELPPYESGSSVSYLQLPLSGM</sequence>
<keyword evidence="4" id="KW-1133">Transmembrane helix</keyword>
<evidence type="ECO:0000256" key="4">
    <source>
        <dbReference type="SAM" id="Phobius"/>
    </source>
</evidence>
<evidence type="ECO:0000256" key="1">
    <source>
        <dbReference type="ARBA" id="ARBA00009003"/>
    </source>
</evidence>
<evidence type="ECO:0000313" key="5">
    <source>
        <dbReference type="EMBL" id="CAH7685503.1"/>
    </source>
</evidence>
<reference evidence="5" key="1">
    <citation type="submission" date="2022-06" db="EMBL/GenBank/DDBJ databases">
        <authorList>
            <consortium name="SYNGENTA / RWTH Aachen University"/>
        </authorList>
    </citation>
    <scope>NUCLEOTIDE SEQUENCE</scope>
</reference>
<dbReference type="Pfam" id="PF04488">
    <property type="entry name" value="Gly_transf_sug"/>
    <property type="match status" value="1"/>
</dbReference>
<dbReference type="EMBL" id="CALTRL010005725">
    <property type="protein sequence ID" value="CAH7685503.1"/>
    <property type="molecule type" value="Genomic_DNA"/>
</dbReference>
<proteinExistence type="inferred from homology"/>